<gene>
    <name evidence="3" type="ORF">M404DRAFT_34978</name>
</gene>
<dbReference type="InParanoid" id="A0A0C3IBU6"/>
<evidence type="ECO:0000256" key="1">
    <source>
        <dbReference type="SAM" id="Coils"/>
    </source>
</evidence>
<evidence type="ECO:0000313" key="4">
    <source>
        <dbReference type="Proteomes" id="UP000054217"/>
    </source>
</evidence>
<dbReference type="STRING" id="870435.A0A0C3IBU6"/>
<dbReference type="OrthoDB" id="2709995at2759"/>
<feature type="region of interest" description="Disordered" evidence="2">
    <location>
        <begin position="289"/>
        <end position="332"/>
    </location>
</feature>
<dbReference type="Proteomes" id="UP000054217">
    <property type="component" value="Unassembled WGS sequence"/>
</dbReference>
<reference evidence="3 4" key="1">
    <citation type="submission" date="2014-04" db="EMBL/GenBank/DDBJ databases">
        <authorList>
            <consortium name="DOE Joint Genome Institute"/>
            <person name="Kuo A."/>
            <person name="Kohler A."/>
            <person name="Costa M.D."/>
            <person name="Nagy L.G."/>
            <person name="Floudas D."/>
            <person name="Copeland A."/>
            <person name="Barry K.W."/>
            <person name="Cichocki N."/>
            <person name="Veneault-Fourrey C."/>
            <person name="LaButti K."/>
            <person name="Lindquist E.A."/>
            <person name="Lipzen A."/>
            <person name="Lundell T."/>
            <person name="Morin E."/>
            <person name="Murat C."/>
            <person name="Sun H."/>
            <person name="Tunlid A."/>
            <person name="Henrissat B."/>
            <person name="Grigoriev I.V."/>
            <person name="Hibbett D.S."/>
            <person name="Martin F."/>
            <person name="Nordberg H.P."/>
            <person name="Cantor M.N."/>
            <person name="Hua S.X."/>
        </authorList>
    </citation>
    <scope>NUCLEOTIDE SEQUENCE [LARGE SCALE GENOMIC DNA]</scope>
    <source>
        <strain evidence="3 4">Marx 270</strain>
    </source>
</reference>
<keyword evidence="4" id="KW-1185">Reference proteome</keyword>
<feature type="coiled-coil region" evidence="1">
    <location>
        <begin position="50"/>
        <end position="98"/>
    </location>
</feature>
<feature type="compositionally biased region" description="Polar residues" evidence="2">
    <location>
        <begin position="320"/>
        <end position="332"/>
    </location>
</feature>
<evidence type="ECO:0000313" key="3">
    <source>
        <dbReference type="EMBL" id="KIN94532.1"/>
    </source>
</evidence>
<sequence>MSIHQSRTPYDQDLLPNLTWAMSEELQVGSDNDDQAIWGKLAEHKRCKAKVQEDAQLEAERQEQALLKEERVHAEAEAQRIEAACKAEEARKAAESQQADALVGSSTRAGSNVEVMNPHCLCCAQTNTTCLHNTNSKKKCLACNWCNKLKECCQWPVKGETGQGAGLGVEKGKRKADVTSLHAGEKKKRLWRPSAKVLKGAVGDEEDNVEEGPLMKKTGAEAGASPVTGNQMECLIKAVEHMADNMVSLTVAQREVLRNFYQFAWSYETYIEEHFEFLVLDIPSDWDTTNKEDRGVEGLNEELEGLRREEEESQSWSESGDQTSASSTRSQI</sequence>
<keyword evidence="1" id="KW-0175">Coiled coil</keyword>
<dbReference type="EMBL" id="KN832095">
    <property type="protein sequence ID" value="KIN94532.1"/>
    <property type="molecule type" value="Genomic_DNA"/>
</dbReference>
<proteinExistence type="predicted"/>
<evidence type="ECO:0000256" key="2">
    <source>
        <dbReference type="SAM" id="MobiDB-lite"/>
    </source>
</evidence>
<reference evidence="4" key="2">
    <citation type="submission" date="2015-01" db="EMBL/GenBank/DDBJ databases">
        <title>Evolutionary Origins and Diversification of the Mycorrhizal Mutualists.</title>
        <authorList>
            <consortium name="DOE Joint Genome Institute"/>
            <consortium name="Mycorrhizal Genomics Consortium"/>
            <person name="Kohler A."/>
            <person name="Kuo A."/>
            <person name="Nagy L.G."/>
            <person name="Floudas D."/>
            <person name="Copeland A."/>
            <person name="Barry K.W."/>
            <person name="Cichocki N."/>
            <person name="Veneault-Fourrey C."/>
            <person name="LaButti K."/>
            <person name="Lindquist E.A."/>
            <person name="Lipzen A."/>
            <person name="Lundell T."/>
            <person name="Morin E."/>
            <person name="Murat C."/>
            <person name="Riley R."/>
            <person name="Ohm R."/>
            <person name="Sun H."/>
            <person name="Tunlid A."/>
            <person name="Henrissat B."/>
            <person name="Grigoriev I.V."/>
            <person name="Hibbett D.S."/>
            <person name="Martin F."/>
        </authorList>
    </citation>
    <scope>NUCLEOTIDE SEQUENCE [LARGE SCALE GENOMIC DNA]</scope>
    <source>
        <strain evidence="4">Marx 270</strain>
    </source>
</reference>
<organism evidence="3 4">
    <name type="scientific">Pisolithus tinctorius Marx 270</name>
    <dbReference type="NCBI Taxonomy" id="870435"/>
    <lineage>
        <taxon>Eukaryota</taxon>
        <taxon>Fungi</taxon>
        <taxon>Dikarya</taxon>
        <taxon>Basidiomycota</taxon>
        <taxon>Agaricomycotina</taxon>
        <taxon>Agaricomycetes</taxon>
        <taxon>Agaricomycetidae</taxon>
        <taxon>Boletales</taxon>
        <taxon>Sclerodermatineae</taxon>
        <taxon>Pisolithaceae</taxon>
        <taxon>Pisolithus</taxon>
    </lineage>
</organism>
<dbReference type="HOGENOM" id="CLU_048923_1_0_1"/>
<name>A0A0C3IBU6_PISTI</name>
<dbReference type="AlphaFoldDB" id="A0A0C3IBU6"/>
<protein>
    <submittedName>
        <fullName evidence="3">Uncharacterized protein</fullName>
    </submittedName>
</protein>
<accession>A0A0C3IBU6</accession>